<proteinExistence type="predicted"/>
<dbReference type="EMBL" id="GIFC01010190">
    <property type="protein sequence ID" value="MXU92273.1"/>
    <property type="molecule type" value="Transcribed_RNA"/>
</dbReference>
<sequence>MSTSLSLSVVPSIGRCWSLALDPLCLDEWLWFSEEASGVPQPLLLPDVLSREAASSAMALSSAACCCLQSRDEDSAVGGYILRGFSFLRCSVSLSLSRRLRWRASKLSALHQSWFTEGASALARRAPPSDR</sequence>
<dbReference type="AlphaFoldDB" id="A0A6B0URD9"/>
<organism evidence="1">
    <name type="scientific">Ixodes ricinus</name>
    <name type="common">Common tick</name>
    <name type="synonym">Acarus ricinus</name>
    <dbReference type="NCBI Taxonomy" id="34613"/>
    <lineage>
        <taxon>Eukaryota</taxon>
        <taxon>Metazoa</taxon>
        <taxon>Ecdysozoa</taxon>
        <taxon>Arthropoda</taxon>
        <taxon>Chelicerata</taxon>
        <taxon>Arachnida</taxon>
        <taxon>Acari</taxon>
        <taxon>Parasitiformes</taxon>
        <taxon>Ixodida</taxon>
        <taxon>Ixodoidea</taxon>
        <taxon>Ixodidae</taxon>
        <taxon>Ixodinae</taxon>
        <taxon>Ixodes</taxon>
    </lineage>
</organism>
<accession>A0A6B0URD9</accession>
<reference evidence="1" key="1">
    <citation type="submission" date="2019-12" db="EMBL/GenBank/DDBJ databases">
        <title>An insight into the sialome of adult female Ixodes ricinus ticks feeding for 6 days.</title>
        <authorList>
            <person name="Perner J."/>
            <person name="Ribeiro J.M.C."/>
        </authorList>
    </citation>
    <scope>NUCLEOTIDE SEQUENCE</scope>
    <source>
        <strain evidence="1">Semi-engorged</strain>
        <tissue evidence="1">Salivary glands</tissue>
    </source>
</reference>
<protein>
    <submittedName>
        <fullName evidence="1">Uncharacterized protein</fullName>
    </submittedName>
</protein>
<name>A0A6B0URD9_IXORI</name>
<evidence type="ECO:0000313" key="1">
    <source>
        <dbReference type="EMBL" id="MXU92273.1"/>
    </source>
</evidence>